<evidence type="ECO:0000313" key="1">
    <source>
        <dbReference type="EMBL" id="GAF86679.1"/>
    </source>
</evidence>
<dbReference type="InterPro" id="IPR045584">
    <property type="entry name" value="Pilin-like"/>
</dbReference>
<organism evidence="1">
    <name type="scientific">marine sediment metagenome</name>
    <dbReference type="NCBI Taxonomy" id="412755"/>
    <lineage>
        <taxon>unclassified sequences</taxon>
        <taxon>metagenomes</taxon>
        <taxon>ecological metagenomes</taxon>
    </lineage>
</organism>
<comment type="caution">
    <text evidence="1">The sequence shown here is derived from an EMBL/GenBank/DDBJ whole genome shotgun (WGS) entry which is preliminary data.</text>
</comment>
<sequence>TPATYNDTPYHFLMVPNLPMPFLFSYTKVGDYLVVATDQVTLRGVIDRANGAAALADSEGYRWVMAHLDSGPGFVTVYDDIPRILAAIVPVFVPMMIQGINQELGTAFTPADFPNAQVFLDYQKPGAIVVEASDDALEIRSYGTGMTAGDFQLIAPVVAAVAVPNFIEAKSRSSVASTRGDLRALSIALEMYCVDSNAYPESATGAGGVNSHLGPTAAAYGLPSLSAEGGCALTTPIAYIVAVPADPQSPDEGASLLYHQATERRDYLVFAAGPDGDYDIS</sequence>
<accession>X0T0C2</accession>
<reference evidence="1" key="1">
    <citation type="journal article" date="2014" name="Front. Microbiol.">
        <title>High frequency of phylogenetically diverse reductive dehalogenase-homologous genes in deep subseafloor sedimentary metagenomes.</title>
        <authorList>
            <person name="Kawai M."/>
            <person name="Futagami T."/>
            <person name="Toyoda A."/>
            <person name="Takaki Y."/>
            <person name="Nishi S."/>
            <person name="Hori S."/>
            <person name="Arai W."/>
            <person name="Tsubouchi T."/>
            <person name="Morono Y."/>
            <person name="Uchiyama I."/>
            <person name="Ito T."/>
            <person name="Fujiyama A."/>
            <person name="Inagaki F."/>
            <person name="Takami H."/>
        </authorList>
    </citation>
    <scope>NUCLEOTIDE SEQUENCE</scope>
    <source>
        <strain evidence="1">Expedition CK06-06</strain>
    </source>
</reference>
<protein>
    <submittedName>
        <fullName evidence="1">Uncharacterized protein</fullName>
    </submittedName>
</protein>
<name>X0T0C2_9ZZZZ</name>
<dbReference type="SUPFAM" id="SSF54523">
    <property type="entry name" value="Pili subunits"/>
    <property type="match status" value="1"/>
</dbReference>
<proteinExistence type="predicted"/>
<dbReference type="AlphaFoldDB" id="X0T0C2"/>
<feature type="non-terminal residue" evidence="1">
    <location>
        <position position="1"/>
    </location>
</feature>
<feature type="non-terminal residue" evidence="1">
    <location>
        <position position="281"/>
    </location>
</feature>
<dbReference type="Gene3D" id="3.30.700.10">
    <property type="entry name" value="Glycoprotein, Type 4 Pilin"/>
    <property type="match status" value="1"/>
</dbReference>
<gene>
    <name evidence="1" type="ORF">S01H1_26921</name>
</gene>
<dbReference type="EMBL" id="BARS01016354">
    <property type="protein sequence ID" value="GAF86679.1"/>
    <property type="molecule type" value="Genomic_DNA"/>
</dbReference>